<dbReference type="RefSeq" id="WP_013106925.1">
    <property type="nucleotide sequence ID" value="NZ_LT592171.1"/>
</dbReference>
<dbReference type="InterPro" id="IPR002104">
    <property type="entry name" value="Integrase_catalytic"/>
</dbReference>
<evidence type="ECO:0000313" key="6">
    <source>
        <dbReference type="Proteomes" id="UP000214566"/>
    </source>
</evidence>
<dbReference type="CDD" id="cd00796">
    <property type="entry name" value="INT_Rci_Hp1_C"/>
    <property type="match status" value="1"/>
</dbReference>
<dbReference type="OrthoDB" id="662444at2"/>
<evidence type="ECO:0000256" key="3">
    <source>
        <dbReference type="ARBA" id="ARBA00023172"/>
    </source>
</evidence>
<evidence type="ECO:0000313" key="5">
    <source>
        <dbReference type="EMBL" id="SBP89194.1"/>
    </source>
</evidence>
<dbReference type="InterPro" id="IPR050090">
    <property type="entry name" value="Tyrosine_recombinase_XerCD"/>
</dbReference>
<evidence type="ECO:0000256" key="1">
    <source>
        <dbReference type="ARBA" id="ARBA00022908"/>
    </source>
</evidence>
<dbReference type="PROSITE" id="PS51898">
    <property type="entry name" value="TYR_RECOMBINASE"/>
    <property type="match status" value="1"/>
</dbReference>
<dbReference type="PANTHER" id="PTHR30349:SF94">
    <property type="entry name" value="INTEGRASE_RECOMBINASE HI_1414-RELATED"/>
    <property type="match status" value="1"/>
</dbReference>
<dbReference type="Pfam" id="PF00589">
    <property type="entry name" value="Phage_integrase"/>
    <property type="match status" value="1"/>
</dbReference>
<dbReference type="SUPFAM" id="SSF56349">
    <property type="entry name" value="DNA breaking-rejoining enzymes"/>
    <property type="match status" value="1"/>
</dbReference>
<sequence>MGTVVKRGKTFRAQVRRNGASRSATFDTKAAAYVWVEQVEREIGAGVTGGSAAPAGATFAKLLERYRDDVSEYKRGKRWEVTRINLTLRDAIAEVPLVRLAQPAVAAWRDRRLKQVSPASVQREWNLLSHACSLAVKEWHWLAENPFTGVRRPPPTPPRDRLATEAELDRILFALSYQPGQRPSTISERIGAAAVFAVETGMRVGEIAKLTWADVAPTVVTVRSGKTAAATRRVPLSPVAQTVLSGLKPDPVDLTARVFDLNTSQIDSLWRKAKKLAMIEDLHFHDLRHTAVTRLAKKLPILDLARMIGHKDLRMLQIYYNESAETMADRLKAD</sequence>
<dbReference type="GO" id="GO:0006310">
    <property type="term" value="P:DNA recombination"/>
    <property type="evidence" value="ECO:0007669"/>
    <property type="project" value="UniProtKB-KW"/>
</dbReference>
<feature type="domain" description="Tyr recombinase" evidence="4">
    <location>
        <begin position="157"/>
        <end position="332"/>
    </location>
</feature>
<dbReference type="InterPro" id="IPR013762">
    <property type="entry name" value="Integrase-like_cat_sf"/>
</dbReference>
<dbReference type="GO" id="GO:0015074">
    <property type="term" value="P:DNA integration"/>
    <property type="evidence" value="ECO:0007669"/>
    <property type="project" value="UniProtKB-KW"/>
</dbReference>
<keyword evidence="6" id="KW-1185">Reference proteome</keyword>
<accession>A0A238D7S8</accession>
<dbReference type="Proteomes" id="UP000214566">
    <property type="component" value="Unassembled WGS sequence"/>
</dbReference>
<gene>
    <name evidence="5" type="ORF">THIARS_70814</name>
</gene>
<proteinExistence type="predicted"/>
<dbReference type="Gene3D" id="1.10.443.10">
    <property type="entry name" value="Intergrase catalytic core"/>
    <property type="match status" value="1"/>
</dbReference>
<dbReference type="InterPro" id="IPR010998">
    <property type="entry name" value="Integrase_recombinase_N"/>
</dbReference>
<name>A0A238D7S8_THIDL</name>
<dbReference type="AlphaFoldDB" id="A0A238D7S8"/>
<organism evidence="5 6">
    <name type="scientific">Thiomonas delicata</name>
    <name type="common">Thiomonas cuprina</name>
    <dbReference type="NCBI Taxonomy" id="364030"/>
    <lineage>
        <taxon>Bacteria</taxon>
        <taxon>Pseudomonadati</taxon>
        <taxon>Pseudomonadota</taxon>
        <taxon>Betaproteobacteria</taxon>
        <taxon>Burkholderiales</taxon>
        <taxon>Thiomonas</taxon>
    </lineage>
</organism>
<dbReference type="EMBL" id="FLMQ01000056">
    <property type="protein sequence ID" value="SBP89194.1"/>
    <property type="molecule type" value="Genomic_DNA"/>
</dbReference>
<dbReference type="InterPro" id="IPR011010">
    <property type="entry name" value="DNA_brk_join_enz"/>
</dbReference>
<dbReference type="PANTHER" id="PTHR30349">
    <property type="entry name" value="PHAGE INTEGRASE-RELATED"/>
    <property type="match status" value="1"/>
</dbReference>
<protein>
    <submittedName>
        <fullName evidence="5">Putative phage integrase</fullName>
    </submittedName>
</protein>
<keyword evidence="1" id="KW-0229">DNA integration</keyword>
<evidence type="ECO:0000259" key="4">
    <source>
        <dbReference type="PROSITE" id="PS51898"/>
    </source>
</evidence>
<dbReference type="Gene3D" id="1.10.150.130">
    <property type="match status" value="1"/>
</dbReference>
<keyword evidence="2" id="KW-0238">DNA-binding</keyword>
<evidence type="ECO:0000256" key="2">
    <source>
        <dbReference type="ARBA" id="ARBA00023125"/>
    </source>
</evidence>
<dbReference type="GO" id="GO:0003677">
    <property type="term" value="F:DNA binding"/>
    <property type="evidence" value="ECO:0007669"/>
    <property type="project" value="UniProtKB-KW"/>
</dbReference>
<keyword evidence="3" id="KW-0233">DNA recombination</keyword>
<reference evidence="5 6" key="1">
    <citation type="submission" date="2016-06" db="EMBL/GenBank/DDBJ databases">
        <authorList>
            <person name="Kjaerup R.B."/>
            <person name="Dalgaard T.S."/>
            <person name="Juul-Madsen H.R."/>
        </authorList>
    </citation>
    <scope>NUCLEOTIDE SEQUENCE [LARGE SCALE GENOMIC DNA]</scope>
    <source>
        <strain evidence="5 6">DSM 16361</strain>
    </source>
</reference>